<evidence type="ECO:0000313" key="3">
    <source>
        <dbReference type="EMBL" id="WVN87450.1"/>
    </source>
</evidence>
<evidence type="ECO:0000256" key="2">
    <source>
        <dbReference type="ARBA" id="ARBA00023027"/>
    </source>
</evidence>
<dbReference type="KEGG" id="cdep:91086842"/>
<keyword evidence="2" id="KW-0520">NAD</keyword>
<dbReference type="EMBL" id="CP143786">
    <property type="protein sequence ID" value="WVN87450.1"/>
    <property type="molecule type" value="Genomic_DNA"/>
</dbReference>
<organism evidence="3 4">
    <name type="scientific">Cryptococcus depauperatus CBS 7841</name>
    <dbReference type="NCBI Taxonomy" id="1295531"/>
    <lineage>
        <taxon>Eukaryota</taxon>
        <taxon>Fungi</taxon>
        <taxon>Dikarya</taxon>
        <taxon>Basidiomycota</taxon>
        <taxon>Agaricomycotina</taxon>
        <taxon>Tremellomycetes</taxon>
        <taxon>Tremellales</taxon>
        <taxon>Cryptococcaceae</taxon>
        <taxon>Cryptococcus</taxon>
    </lineage>
</organism>
<sequence>MLPKGVIVVNVGLRTLILSDDLLEYLAKNHLFGDALDVIDPEPLPNDHPLYSHPKCIISPLVKSIEGEMKIAVEMLFLNIKRLEQEKEITKTDKWEGVYYMGHECEIFANCLSFDERGEVLLSLNKCSFTTCQIV</sequence>
<protein>
    <submittedName>
        <fullName evidence="3">Uncharacterized protein</fullName>
    </submittedName>
</protein>
<dbReference type="SUPFAM" id="SSF51735">
    <property type="entry name" value="NAD(P)-binding Rossmann-fold domains"/>
    <property type="match status" value="1"/>
</dbReference>
<dbReference type="GeneID" id="91086842"/>
<reference evidence="3" key="2">
    <citation type="journal article" date="2022" name="Elife">
        <title>Obligate sexual reproduction of a homothallic fungus closely related to the Cryptococcus pathogenic species complex.</title>
        <authorList>
            <person name="Passer A.R."/>
            <person name="Clancey S.A."/>
            <person name="Shea T."/>
            <person name="David-Palma M."/>
            <person name="Averette A.F."/>
            <person name="Boekhout T."/>
            <person name="Porcel B.M."/>
            <person name="Nowrousian M."/>
            <person name="Cuomo C.A."/>
            <person name="Sun S."/>
            <person name="Heitman J."/>
            <person name="Coelho M.A."/>
        </authorList>
    </citation>
    <scope>NUCLEOTIDE SEQUENCE</scope>
    <source>
        <strain evidence="3">CBS 7841</strain>
    </source>
</reference>
<proteinExistence type="predicted"/>
<dbReference type="AlphaFoldDB" id="A0A1E3IDS9"/>
<dbReference type="Gene3D" id="3.40.50.720">
    <property type="entry name" value="NAD(P)-binding Rossmann-like Domain"/>
    <property type="match status" value="2"/>
</dbReference>
<dbReference type="VEuPathDB" id="FungiDB:L203_03996"/>
<name>A0A1E3IDS9_9TREE</name>
<dbReference type="InterPro" id="IPR036291">
    <property type="entry name" value="NAD(P)-bd_dom_sf"/>
</dbReference>
<evidence type="ECO:0000256" key="1">
    <source>
        <dbReference type="ARBA" id="ARBA00023002"/>
    </source>
</evidence>
<keyword evidence="4" id="KW-1185">Reference proteome</keyword>
<dbReference type="GO" id="GO:0016491">
    <property type="term" value="F:oxidoreductase activity"/>
    <property type="evidence" value="ECO:0007669"/>
    <property type="project" value="UniProtKB-KW"/>
</dbReference>
<accession>A0A1E3IDS9</accession>
<dbReference type="OrthoDB" id="298012at2759"/>
<gene>
    <name evidence="3" type="ORF">L203_102631</name>
</gene>
<reference evidence="3" key="3">
    <citation type="submission" date="2024-01" db="EMBL/GenBank/DDBJ databases">
        <authorList>
            <person name="Coelho M.A."/>
            <person name="David-Palma M."/>
            <person name="Shea T."/>
            <person name="Sun S."/>
            <person name="Cuomo C.A."/>
            <person name="Heitman J."/>
        </authorList>
    </citation>
    <scope>NUCLEOTIDE SEQUENCE</scope>
    <source>
        <strain evidence="3">CBS 7841</strain>
    </source>
</reference>
<dbReference type="PANTHER" id="PTHR43333">
    <property type="entry name" value="2-HACID_DH_C DOMAIN-CONTAINING PROTEIN"/>
    <property type="match status" value="1"/>
</dbReference>
<reference evidence="3" key="1">
    <citation type="submission" date="2016-06" db="EMBL/GenBank/DDBJ databases">
        <authorList>
            <person name="Cuomo C."/>
            <person name="Litvintseva A."/>
            <person name="Heitman J."/>
            <person name="Chen Y."/>
            <person name="Sun S."/>
            <person name="Springer D."/>
            <person name="Dromer F."/>
            <person name="Young S."/>
            <person name="Zeng Q."/>
            <person name="Chapman S."/>
            <person name="Gujja S."/>
            <person name="Saif S."/>
            <person name="Birren B."/>
        </authorList>
    </citation>
    <scope>NUCLEOTIDE SEQUENCE</scope>
    <source>
        <strain evidence="3">CBS 7841</strain>
    </source>
</reference>
<dbReference type="PANTHER" id="PTHR43333:SF1">
    <property type="entry name" value="D-ISOMER SPECIFIC 2-HYDROXYACID DEHYDROGENASE NAD-BINDING DOMAIN-CONTAINING PROTEIN"/>
    <property type="match status" value="1"/>
</dbReference>
<dbReference type="Pfam" id="PF02826">
    <property type="entry name" value="2-Hacid_dh_C"/>
    <property type="match status" value="1"/>
</dbReference>
<dbReference type="Proteomes" id="UP000094043">
    <property type="component" value="Chromosome 3"/>
</dbReference>
<dbReference type="InterPro" id="IPR006140">
    <property type="entry name" value="D-isomer_DH_NAD-bd"/>
</dbReference>
<dbReference type="GO" id="GO:0051287">
    <property type="term" value="F:NAD binding"/>
    <property type="evidence" value="ECO:0007669"/>
    <property type="project" value="InterPro"/>
</dbReference>
<keyword evidence="1" id="KW-0560">Oxidoreductase</keyword>
<dbReference type="RefSeq" id="XP_066068150.1">
    <property type="nucleotide sequence ID" value="XM_066212053.1"/>
</dbReference>
<evidence type="ECO:0000313" key="4">
    <source>
        <dbReference type="Proteomes" id="UP000094043"/>
    </source>
</evidence>